<dbReference type="Proteomes" id="UP000887574">
    <property type="component" value="Unplaced"/>
</dbReference>
<reference evidence="12" key="1">
    <citation type="submission" date="2022-11" db="UniProtKB">
        <authorList>
            <consortium name="WormBaseParasite"/>
        </authorList>
    </citation>
    <scope>IDENTIFICATION</scope>
</reference>
<evidence type="ECO:0000313" key="12">
    <source>
        <dbReference type="WBParaSite" id="jg3685"/>
    </source>
</evidence>
<sequence>MEIHQQIRNKVRDSNWRTNPTKNGCTPNSTFNEIMSIMEADSSSQTSKQPTKRSRHEIWGNFTEIEEMGDAKMRCNECQQLVAKYTTSMKSHWVKKHKDKNQPAKKIRAEVNSELSEPKDKYKRIQSALAAALSIPALPINSFLHPLMRKLFHSLNSNYELPRSFATLKKILLDQYVKTQSKMKADLSTMRQRFSITCDVRFSVTLHYSDQQAFLQRVFLGLKQLEGSHTSFVIRRETEKLLTEYGLNLSSAFKVVTDAGSNMVKGFSDVRAVDVEGECSEQDENDEQEEYAERVRKEVADSFEEVKKLGRSATHCKLYDMYNPSLGDIRKAKSYSALQPNGFRDRHLINDLREYSSYKLNKESGKWPKTNINHRSDVLGESLNIYQRHSSYHFNQQAGDNTLFQPKKLDLKTFHYIGMAALKDWTFRNLFCTTKMTPMT</sequence>
<proteinExistence type="predicted"/>
<keyword evidence="7" id="KW-0539">Nucleus</keyword>
<dbReference type="GO" id="GO:0008270">
    <property type="term" value="F:zinc ion binding"/>
    <property type="evidence" value="ECO:0007669"/>
    <property type="project" value="UniProtKB-KW"/>
</dbReference>
<keyword evidence="3 8" id="KW-0863">Zinc-finger</keyword>
<organism evidence="11 12">
    <name type="scientific">Ditylenchus dipsaci</name>
    <dbReference type="NCBI Taxonomy" id="166011"/>
    <lineage>
        <taxon>Eukaryota</taxon>
        <taxon>Metazoa</taxon>
        <taxon>Ecdysozoa</taxon>
        <taxon>Nematoda</taxon>
        <taxon>Chromadorea</taxon>
        <taxon>Rhabditida</taxon>
        <taxon>Tylenchina</taxon>
        <taxon>Tylenchomorpha</taxon>
        <taxon>Sphaerularioidea</taxon>
        <taxon>Anguinidae</taxon>
        <taxon>Anguininae</taxon>
        <taxon>Ditylenchus</taxon>
    </lineage>
</organism>
<dbReference type="SUPFAM" id="SSF53098">
    <property type="entry name" value="Ribonuclease H-like"/>
    <property type="match status" value="1"/>
</dbReference>
<feature type="compositionally biased region" description="Polar residues" evidence="9">
    <location>
        <begin position="16"/>
        <end position="29"/>
    </location>
</feature>
<evidence type="ECO:0000259" key="10">
    <source>
        <dbReference type="PROSITE" id="PS50808"/>
    </source>
</evidence>
<evidence type="ECO:0000256" key="1">
    <source>
        <dbReference type="ARBA" id="ARBA00004123"/>
    </source>
</evidence>
<dbReference type="PANTHER" id="PTHR46481:SF10">
    <property type="entry name" value="ZINC FINGER BED DOMAIN-CONTAINING PROTEIN 39"/>
    <property type="match status" value="1"/>
</dbReference>
<dbReference type="PANTHER" id="PTHR46481">
    <property type="entry name" value="ZINC FINGER BED DOMAIN-CONTAINING PROTEIN 4"/>
    <property type="match status" value="1"/>
</dbReference>
<evidence type="ECO:0000256" key="3">
    <source>
        <dbReference type="ARBA" id="ARBA00022771"/>
    </source>
</evidence>
<comment type="subcellular location">
    <subcellularLocation>
        <location evidence="1">Nucleus</location>
    </subcellularLocation>
</comment>
<keyword evidence="4" id="KW-0862">Zinc</keyword>
<keyword evidence="6" id="KW-0804">Transcription</keyword>
<dbReference type="InterPro" id="IPR003656">
    <property type="entry name" value="Znf_BED"/>
</dbReference>
<evidence type="ECO:0000256" key="2">
    <source>
        <dbReference type="ARBA" id="ARBA00022723"/>
    </source>
</evidence>
<keyword evidence="2" id="KW-0479">Metal-binding</keyword>
<evidence type="ECO:0000256" key="4">
    <source>
        <dbReference type="ARBA" id="ARBA00022833"/>
    </source>
</evidence>
<dbReference type="GO" id="GO:0003677">
    <property type="term" value="F:DNA binding"/>
    <property type="evidence" value="ECO:0007669"/>
    <property type="project" value="InterPro"/>
</dbReference>
<dbReference type="InterPro" id="IPR052035">
    <property type="entry name" value="ZnF_BED_domain_contain"/>
</dbReference>
<feature type="domain" description="BED-type" evidence="10">
    <location>
        <begin position="53"/>
        <end position="104"/>
    </location>
</feature>
<dbReference type="PROSITE" id="PS50808">
    <property type="entry name" value="ZF_BED"/>
    <property type="match status" value="1"/>
</dbReference>
<dbReference type="InterPro" id="IPR012337">
    <property type="entry name" value="RNaseH-like_sf"/>
</dbReference>
<keyword evidence="11" id="KW-1185">Reference proteome</keyword>
<evidence type="ECO:0000256" key="8">
    <source>
        <dbReference type="PROSITE-ProRule" id="PRU00027"/>
    </source>
</evidence>
<evidence type="ECO:0000256" key="5">
    <source>
        <dbReference type="ARBA" id="ARBA00023015"/>
    </source>
</evidence>
<name>A0A915E7L4_9BILA</name>
<evidence type="ECO:0000256" key="6">
    <source>
        <dbReference type="ARBA" id="ARBA00023163"/>
    </source>
</evidence>
<evidence type="ECO:0000256" key="9">
    <source>
        <dbReference type="SAM" id="MobiDB-lite"/>
    </source>
</evidence>
<feature type="compositionally biased region" description="Basic and acidic residues" evidence="9">
    <location>
        <begin position="1"/>
        <end position="15"/>
    </location>
</feature>
<protein>
    <submittedName>
        <fullName evidence="12">BED-type domain-containing protein</fullName>
    </submittedName>
</protein>
<dbReference type="AlphaFoldDB" id="A0A915E7L4"/>
<feature type="region of interest" description="Disordered" evidence="9">
    <location>
        <begin position="1"/>
        <end position="29"/>
    </location>
</feature>
<dbReference type="GO" id="GO:0005634">
    <property type="term" value="C:nucleus"/>
    <property type="evidence" value="ECO:0007669"/>
    <property type="project" value="UniProtKB-SubCell"/>
</dbReference>
<evidence type="ECO:0000313" key="11">
    <source>
        <dbReference type="Proteomes" id="UP000887574"/>
    </source>
</evidence>
<accession>A0A915E7L4</accession>
<evidence type="ECO:0000256" key="7">
    <source>
        <dbReference type="ARBA" id="ARBA00023242"/>
    </source>
</evidence>
<keyword evidence="5" id="KW-0805">Transcription regulation</keyword>
<dbReference type="WBParaSite" id="jg3685">
    <property type="protein sequence ID" value="jg3685"/>
    <property type="gene ID" value="jg3685"/>
</dbReference>